<dbReference type="EMBL" id="AP021875">
    <property type="protein sequence ID" value="BBO77225.1"/>
    <property type="molecule type" value="Genomic_DNA"/>
</dbReference>
<dbReference type="KEGG" id="dwd:DSCW_46420"/>
<dbReference type="Proteomes" id="UP000427769">
    <property type="component" value="Chromosome"/>
</dbReference>
<gene>
    <name evidence="1" type="ORF">DSCW_46420</name>
</gene>
<name>A0A5K7Z947_9BACT</name>
<evidence type="ECO:0000313" key="1">
    <source>
        <dbReference type="EMBL" id="BBO77225.1"/>
    </source>
</evidence>
<evidence type="ECO:0000313" key="2">
    <source>
        <dbReference type="Proteomes" id="UP000427769"/>
    </source>
</evidence>
<dbReference type="GO" id="GO:0009055">
    <property type="term" value="F:electron transfer activity"/>
    <property type="evidence" value="ECO:0007669"/>
    <property type="project" value="InterPro"/>
</dbReference>
<accession>A0A5K7Z947</accession>
<dbReference type="InterPro" id="IPR036909">
    <property type="entry name" value="Cyt_c-like_dom_sf"/>
</dbReference>
<reference evidence="1 2" key="1">
    <citation type="submission" date="2019-11" db="EMBL/GenBank/DDBJ databases">
        <title>Comparative genomics of hydrocarbon-degrading Desulfosarcina strains.</title>
        <authorList>
            <person name="Watanabe M."/>
            <person name="Kojima H."/>
            <person name="Fukui M."/>
        </authorList>
    </citation>
    <scope>NUCLEOTIDE SEQUENCE [LARGE SCALE GENOMIC DNA]</scope>
    <source>
        <strain evidence="1 2">PP31</strain>
    </source>
</reference>
<dbReference type="RefSeq" id="WP_155305991.1">
    <property type="nucleotide sequence ID" value="NZ_AP021875.1"/>
</dbReference>
<keyword evidence="2" id="KW-1185">Reference proteome</keyword>
<protein>
    <recommendedName>
        <fullName evidence="3">Cytochrome c domain-containing protein</fullName>
    </recommendedName>
</protein>
<dbReference type="Gene3D" id="1.10.760.10">
    <property type="entry name" value="Cytochrome c-like domain"/>
    <property type="match status" value="1"/>
</dbReference>
<evidence type="ECO:0008006" key="3">
    <source>
        <dbReference type="Google" id="ProtNLM"/>
    </source>
</evidence>
<sequence length="110" mass="12446">MKKRHVGWWRVSTFFICALFLLGGLCIMANQSMAKNKSVAHKAAFALYAKKCLGCHDSVADPEKPGRTRDDWHLVVNVMHKYGMDLTADEADMIVDLLYDLRQGMEREAG</sequence>
<dbReference type="GO" id="GO:0020037">
    <property type="term" value="F:heme binding"/>
    <property type="evidence" value="ECO:0007669"/>
    <property type="project" value="InterPro"/>
</dbReference>
<dbReference type="OrthoDB" id="9810021at2"/>
<dbReference type="AlphaFoldDB" id="A0A5K7Z947"/>
<proteinExistence type="predicted"/>
<dbReference type="SUPFAM" id="SSF46626">
    <property type="entry name" value="Cytochrome c"/>
    <property type="match status" value="1"/>
</dbReference>
<organism evidence="1 2">
    <name type="scientific">Desulfosarcina widdelii</name>
    <dbReference type="NCBI Taxonomy" id="947919"/>
    <lineage>
        <taxon>Bacteria</taxon>
        <taxon>Pseudomonadati</taxon>
        <taxon>Thermodesulfobacteriota</taxon>
        <taxon>Desulfobacteria</taxon>
        <taxon>Desulfobacterales</taxon>
        <taxon>Desulfosarcinaceae</taxon>
        <taxon>Desulfosarcina</taxon>
    </lineage>
</organism>